<keyword evidence="1" id="KW-0812">Transmembrane</keyword>
<keyword evidence="1" id="KW-1133">Transmembrane helix</keyword>
<feature type="transmembrane region" description="Helical" evidence="1">
    <location>
        <begin position="98"/>
        <end position="118"/>
    </location>
</feature>
<organism evidence="2 3">
    <name type="scientific">Streptomyces xantholiticus</name>
    <dbReference type="NCBI Taxonomy" id="68285"/>
    <lineage>
        <taxon>Bacteria</taxon>
        <taxon>Bacillati</taxon>
        <taxon>Actinomycetota</taxon>
        <taxon>Actinomycetes</taxon>
        <taxon>Kitasatosporales</taxon>
        <taxon>Streptomycetaceae</taxon>
        <taxon>Streptomyces</taxon>
    </lineage>
</organism>
<reference evidence="2 3" key="1">
    <citation type="submission" date="2024-06" db="EMBL/GenBank/DDBJ databases">
        <title>The Natural Products Discovery Center: Release of the First 8490 Sequenced Strains for Exploring Actinobacteria Biosynthetic Diversity.</title>
        <authorList>
            <person name="Kalkreuter E."/>
            <person name="Kautsar S.A."/>
            <person name="Yang D."/>
            <person name="Bader C.D."/>
            <person name="Teijaro C.N."/>
            <person name="Fluegel L."/>
            <person name="Davis C.M."/>
            <person name="Simpson J.R."/>
            <person name="Lauterbach L."/>
            <person name="Steele A.D."/>
            <person name="Gui C."/>
            <person name="Meng S."/>
            <person name="Li G."/>
            <person name="Viehrig K."/>
            <person name="Ye F."/>
            <person name="Su P."/>
            <person name="Kiefer A.F."/>
            <person name="Nichols A."/>
            <person name="Cepeda A.J."/>
            <person name="Yan W."/>
            <person name="Fan B."/>
            <person name="Jiang Y."/>
            <person name="Adhikari A."/>
            <person name="Zheng C.-J."/>
            <person name="Schuster L."/>
            <person name="Cowan T.M."/>
            <person name="Smanski M.J."/>
            <person name="Chevrette M.G."/>
            <person name="De Carvalho L.P.S."/>
            <person name="Shen B."/>
        </authorList>
    </citation>
    <scope>NUCLEOTIDE SEQUENCE [LARGE SCALE GENOMIC DNA]</scope>
    <source>
        <strain evidence="2 3">NPDC000837</strain>
    </source>
</reference>
<evidence type="ECO:0000256" key="1">
    <source>
        <dbReference type="SAM" id="Phobius"/>
    </source>
</evidence>
<feature type="transmembrane region" description="Helical" evidence="1">
    <location>
        <begin position="20"/>
        <end position="45"/>
    </location>
</feature>
<keyword evidence="1" id="KW-0472">Membrane</keyword>
<dbReference type="InterPro" id="IPR010699">
    <property type="entry name" value="DUF1275"/>
</dbReference>
<name>A0ABV1V3T9_9ACTN</name>
<dbReference type="Pfam" id="PF06912">
    <property type="entry name" value="DUF1275"/>
    <property type="match status" value="1"/>
</dbReference>
<protein>
    <submittedName>
        <fullName evidence="2">YoaK family protein</fullName>
    </submittedName>
</protein>
<dbReference type="EMBL" id="JBEPBX010000043">
    <property type="protein sequence ID" value="MER6617704.1"/>
    <property type="molecule type" value="Genomic_DNA"/>
</dbReference>
<keyword evidence="3" id="KW-1185">Reference proteome</keyword>
<proteinExistence type="predicted"/>
<feature type="transmembrane region" description="Helical" evidence="1">
    <location>
        <begin position="65"/>
        <end position="86"/>
    </location>
</feature>
<feature type="transmembrane region" description="Helical" evidence="1">
    <location>
        <begin position="124"/>
        <end position="145"/>
    </location>
</feature>
<sequence>MKASALWPGRQDGPGHRAVFILLTLVSGALNAISFMALGGVFVSVMTANLALVGIAVGGFDLRLAGNSVVALVGYVAGVLLGARVWERCERSRRSGPRTLLIGELVLLCAVLTGWLVTDGGPPSPLQIVLLGAAALAMGCQGAMIRGAGPPGLSTTYMTGLLTALLTDVLAGRRPDWNKAALLAAIPVGAALGALVVVTARAGALLLPVVLLAAALVLTTRATAR</sequence>
<feature type="transmembrane region" description="Helical" evidence="1">
    <location>
        <begin position="180"/>
        <end position="199"/>
    </location>
</feature>
<comment type="caution">
    <text evidence="2">The sequence shown here is derived from an EMBL/GenBank/DDBJ whole genome shotgun (WGS) entry which is preliminary data.</text>
</comment>
<evidence type="ECO:0000313" key="2">
    <source>
        <dbReference type="EMBL" id="MER6617704.1"/>
    </source>
</evidence>
<evidence type="ECO:0000313" key="3">
    <source>
        <dbReference type="Proteomes" id="UP001445472"/>
    </source>
</evidence>
<gene>
    <name evidence="2" type="ORF">ABT276_31190</name>
</gene>
<dbReference type="Proteomes" id="UP001445472">
    <property type="component" value="Unassembled WGS sequence"/>
</dbReference>
<feature type="transmembrane region" description="Helical" evidence="1">
    <location>
        <begin position="205"/>
        <end position="224"/>
    </location>
</feature>
<dbReference type="RefSeq" id="WP_351978732.1">
    <property type="nucleotide sequence ID" value="NZ_JBEPBX010000043.1"/>
</dbReference>
<dbReference type="PANTHER" id="PTHR37314:SF4">
    <property type="entry name" value="UPF0700 TRANSMEMBRANE PROTEIN YOAK"/>
    <property type="match status" value="1"/>
</dbReference>
<accession>A0ABV1V3T9</accession>
<dbReference type="PANTHER" id="PTHR37314">
    <property type="entry name" value="SLR0142 PROTEIN"/>
    <property type="match status" value="1"/>
</dbReference>